<dbReference type="Proteomes" id="UP000521868">
    <property type="component" value="Unassembled WGS sequence"/>
</dbReference>
<sequence>MDNVPAPIPAAAATVFLRSAEDEDVPLGWECANPALQIESWGADEAASAGAAAGLVIES</sequence>
<organism evidence="1 2">
    <name type="scientific">Ramlibacter lithotrophicus</name>
    <dbReference type="NCBI Taxonomy" id="2606681"/>
    <lineage>
        <taxon>Bacteria</taxon>
        <taxon>Pseudomonadati</taxon>
        <taxon>Pseudomonadota</taxon>
        <taxon>Betaproteobacteria</taxon>
        <taxon>Burkholderiales</taxon>
        <taxon>Comamonadaceae</taxon>
        <taxon>Ramlibacter</taxon>
    </lineage>
</organism>
<protein>
    <submittedName>
        <fullName evidence="1">Uncharacterized protein</fullName>
    </submittedName>
</protein>
<dbReference type="RefSeq" id="WP_168108494.1">
    <property type="nucleotide sequence ID" value="NZ_VTOX01000006.1"/>
</dbReference>
<accession>A0A7X6DHQ0</accession>
<name>A0A7X6DHQ0_9BURK</name>
<gene>
    <name evidence="1" type="ORF">RAMLITH_16190</name>
</gene>
<evidence type="ECO:0000313" key="1">
    <source>
        <dbReference type="EMBL" id="NKE67363.1"/>
    </source>
</evidence>
<proteinExistence type="predicted"/>
<evidence type="ECO:0000313" key="2">
    <source>
        <dbReference type="Proteomes" id="UP000521868"/>
    </source>
</evidence>
<keyword evidence="2" id="KW-1185">Reference proteome</keyword>
<reference evidence="1 2" key="1">
    <citation type="journal article" date="2020" name="Nature">
        <title>Bacterial chemolithoautotrophy via manganese oxidation.</title>
        <authorList>
            <person name="Yu H."/>
            <person name="Leadbetter J.R."/>
        </authorList>
    </citation>
    <scope>NUCLEOTIDE SEQUENCE [LARGE SCALE GENOMIC DNA]</scope>
    <source>
        <strain evidence="1 2">RBP-1</strain>
    </source>
</reference>
<dbReference type="AlphaFoldDB" id="A0A7X6DHQ0"/>
<dbReference type="EMBL" id="VTOX01000006">
    <property type="protein sequence ID" value="NKE67363.1"/>
    <property type="molecule type" value="Genomic_DNA"/>
</dbReference>
<comment type="caution">
    <text evidence="1">The sequence shown here is derived from an EMBL/GenBank/DDBJ whole genome shotgun (WGS) entry which is preliminary data.</text>
</comment>